<accession>A0A240UKA0</accession>
<name>A0A240UKA0_9BURK</name>
<reference evidence="1" key="1">
    <citation type="submission" date="2017-05" db="EMBL/GenBank/DDBJ databases">
        <title>Polyphasic characterization of four soil-derived phenanthrene-degrading Acidovorax strains and proposal of Acidovorax phenanthrenivorans sp. nov.</title>
        <authorList>
            <person name="Singleton D."/>
            <person name="Lee J."/>
            <person name="Dickey A.N."/>
            <person name="Stroud A."/>
            <person name="Scholl E.H."/>
            <person name="Wright F.A."/>
            <person name="Aitken M.D."/>
        </authorList>
    </citation>
    <scope>NUCLEOTIDE SEQUENCE</scope>
    <source>
        <strain evidence="1">P4</strain>
        <plasmid evidence="1">pACP4.3</plasmid>
    </source>
</reference>
<dbReference type="KEGG" id="acip:CBP36_21125"/>
<keyword evidence="1" id="KW-0614">Plasmid</keyword>
<dbReference type="AlphaFoldDB" id="A0A240UKA0"/>
<sequence length="63" mass="7384">MSKQPIYATLKQRFTTEALRGLRFVQDGSRMVKLGSCRRERAVATSQDGQWWRVTPLERGWKN</sequence>
<dbReference type="Proteomes" id="UP000194440">
    <property type="component" value="Plasmid pACP4.3"/>
</dbReference>
<dbReference type="EMBL" id="CP021369">
    <property type="protein sequence ID" value="ART61472.1"/>
    <property type="molecule type" value="Genomic_DNA"/>
</dbReference>
<protein>
    <submittedName>
        <fullName evidence="1">Uncharacterized protein</fullName>
    </submittedName>
</protein>
<gene>
    <name evidence="1" type="ORF">CBP36_21125</name>
</gene>
<dbReference type="RefSeq" id="WP_086929177.1">
    <property type="nucleotide sequence ID" value="NZ_CP021369.1"/>
</dbReference>
<evidence type="ECO:0000313" key="2">
    <source>
        <dbReference type="Proteomes" id="UP000194440"/>
    </source>
</evidence>
<keyword evidence="2" id="KW-1185">Reference proteome</keyword>
<proteinExistence type="predicted"/>
<geneLocation type="plasmid" evidence="1 2">
    <name>pACP4.3</name>
</geneLocation>
<evidence type="ECO:0000313" key="1">
    <source>
        <dbReference type="EMBL" id="ART61472.1"/>
    </source>
</evidence>
<dbReference type="OrthoDB" id="9133742at2"/>
<organism evidence="1 2">
    <name type="scientific">Acidovorax carolinensis</name>
    <dbReference type="NCBI Taxonomy" id="553814"/>
    <lineage>
        <taxon>Bacteria</taxon>
        <taxon>Pseudomonadati</taxon>
        <taxon>Pseudomonadota</taxon>
        <taxon>Betaproteobacteria</taxon>
        <taxon>Burkholderiales</taxon>
        <taxon>Comamonadaceae</taxon>
        <taxon>Acidovorax</taxon>
    </lineage>
</organism>